<dbReference type="InterPro" id="IPR008794">
    <property type="entry name" value="Pro_racemase_fam"/>
</dbReference>
<proteinExistence type="inferred from homology"/>
<reference evidence="2" key="2">
    <citation type="submission" date="2020-09" db="EMBL/GenBank/DDBJ databases">
        <authorList>
            <person name="Sun Q."/>
            <person name="Zhou Y."/>
        </authorList>
    </citation>
    <scope>NUCLEOTIDE SEQUENCE</scope>
    <source>
        <strain evidence="2">CGMCC 1.12827</strain>
    </source>
</reference>
<dbReference type="PIRSF" id="PIRSF029792">
    <property type="entry name" value="Pro_racemase"/>
    <property type="match status" value="1"/>
</dbReference>
<dbReference type="Pfam" id="PF05544">
    <property type="entry name" value="Pro_racemase"/>
    <property type="match status" value="1"/>
</dbReference>
<dbReference type="Proteomes" id="UP000621454">
    <property type="component" value="Unassembled WGS sequence"/>
</dbReference>
<dbReference type="SUPFAM" id="SSF54506">
    <property type="entry name" value="Diaminopimelate epimerase-like"/>
    <property type="match status" value="1"/>
</dbReference>
<dbReference type="SFLD" id="SFLDS00028">
    <property type="entry name" value="Proline_Racemase"/>
    <property type="match status" value="1"/>
</dbReference>
<evidence type="ECO:0000313" key="2">
    <source>
        <dbReference type="EMBL" id="GGB26540.1"/>
    </source>
</evidence>
<protein>
    <submittedName>
        <fullName evidence="2">Trans-3-hydroxy-L-proline dehydratase</fullName>
    </submittedName>
</protein>
<accession>A0A916WR39</accession>
<evidence type="ECO:0000313" key="3">
    <source>
        <dbReference type="Proteomes" id="UP000621454"/>
    </source>
</evidence>
<dbReference type="EMBL" id="BMGC01000006">
    <property type="protein sequence ID" value="GGB26540.1"/>
    <property type="molecule type" value="Genomic_DNA"/>
</dbReference>
<dbReference type="RefSeq" id="WP_188585797.1">
    <property type="nucleotide sequence ID" value="NZ_BMGC01000006.1"/>
</dbReference>
<dbReference type="GO" id="GO:0016836">
    <property type="term" value="F:hydro-lyase activity"/>
    <property type="evidence" value="ECO:0007669"/>
    <property type="project" value="TreeGrafter"/>
</dbReference>
<reference evidence="2" key="1">
    <citation type="journal article" date="2014" name="Int. J. Syst. Evol. Microbiol.">
        <title>Complete genome sequence of Corynebacterium casei LMG S-19264T (=DSM 44701T), isolated from a smear-ripened cheese.</title>
        <authorList>
            <consortium name="US DOE Joint Genome Institute (JGI-PGF)"/>
            <person name="Walter F."/>
            <person name="Albersmeier A."/>
            <person name="Kalinowski J."/>
            <person name="Ruckert C."/>
        </authorList>
    </citation>
    <scope>NUCLEOTIDE SEQUENCE</scope>
    <source>
        <strain evidence="2">CGMCC 1.12827</strain>
    </source>
</reference>
<dbReference type="PANTHER" id="PTHR33442:SF1">
    <property type="entry name" value="TRANS-3-HYDROXY-L-PROLINE DEHYDRATASE"/>
    <property type="match status" value="1"/>
</dbReference>
<keyword evidence="3" id="KW-1185">Reference proteome</keyword>
<comment type="similarity">
    <text evidence="1">Belongs to the proline racemase family.</text>
</comment>
<comment type="caution">
    <text evidence="2">The sequence shown here is derived from an EMBL/GenBank/DDBJ whole genome shotgun (WGS) entry which is preliminary data.</text>
</comment>
<evidence type="ECO:0000256" key="1">
    <source>
        <dbReference type="ARBA" id="ARBA00007529"/>
    </source>
</evidence>
<sequence>MSTPRSAAHDSVRAVDYHTAGEPFRIVAQPPVALDGDTVADRRMRAIASPQVQELRRFLCWEPRGHADMYGCFVTPPDDADAHLGVLFWHRDGFSTACGHGTIAVGAWAVESGLVAADADGVTDVVIDVPSGRVTARVHLRDGAVTGVDFLSVPSCAVALDIPVTLERYGFAAPELTVDIGFGGALYAHVDVTDIGLSVRPEALGELIGVAGDVKAALADTEWTRFAADERLAGIYGVIFFERETGPDAGDEALRHRNVTVFADGQVDRSPCGSGTASRVAVLAARGELDPGRRLVHTSIIDTVFESSYVPADPDAGIGTDGTGGSDTGQAGYPVVLPTVSGNAYLTGRHEFVTAPGDRLIPGFLLER</sequence>
<dbReference type="AlphaFoldDB" id="A0A916WR39"/>
<gene>
    <name evidence="2" type="primary">prdF</name>
    <name evidence="2" type="ORF">GCM10011489_13390</name>
</gene>
<name>A0A916WR39_9ACTN</name>
<dbReference type="Gene3D" id="3.10.310.10">
    <property type="entry name" value="Diaminopimelate Epimerase, Chain A, domain 1"/>
    <property type="match status" value="2"/>
</dbReference>
<organism evidence="2 3">
    <name type="scientific">Gordonia jinhuaensis</name>
    <dbReference type="NCBI Taxonomy" id="1517702"/>
    <lineage>
        <taxon>Bacteria</taxon>
        <taxon>Bacillati</taxon>
        <taxon>Actinomycetota</taxon>
        <taxon>Actinomycetes</taxon>
        <taxon>Mycobacteriales</taxon>
        <taxon>Gordoniaceae</taxon>
        <taxon>Gordonia</taxon>
    </lineage>
</organism>
<dbReference type="PANTHER" id="PTHR33442">
    <property type="entry name" value="TRANS-3-HYDROXY-L-PROLINE DEHYDRATASE"/>
    <property type="match status" value="1"/>
</dbReference>